<comment type="caution">
    <text evidence="3">The sequence shown here is derived from an EMBL/GenBank/DDBJ whole genome shotgun (WGS) entry which is preliminary data.</text>
</comment>
<organism evidence="3 4">
    <name type="scientific">Caerostris darwini</name>
    <dbReference type="NCBI Taxonomy" id="1538125"/>
    <lineage>
        <taxon>Eukaryota</taxon>
        <taxon>Metazoa</taxon>
        <taxon>Ecdysozoa</taxon>
        <taxon>Arthropoda</taxon>
        <taxon>Chelicerata</taxon>
        <taxon>Arachnida</taxon>
        <taxon>Araneae</taxon>
        <taxon>Araneomorphae</taxon>
        <taxon>Entelegynae</taxon>
        <taxon>Araneoidea</taxon>
        <taxon>Araneidae</taxon>
        <taxon>Caerostris</taxon>
    </lineage>
</organism>
<evidence type="ECO:0000256" key="2">
    <source>
        <dbReference type="SAM" id="Phobius"/>
    </source>
</evidence>
<dbReference type="EMBL" id="BPLQ01009022">
    <property type="protein sequence ID" value="GIY41006.1"/>
    <property type="molecule type" value="Genomic_DNA"/>
</dbReference>
<keyword evidence="2" id="KW-0812">Transmembrane</keyword>
<protein>
    <submittedName>
        <fullName evidence="3">Uncharacterized protein</fullName>
    </submittedName>
</protein>
<feature type="compositionally biased region" description="Basic and acidic residues" evidence="1">
    <location>
        <begin position="66"/>
        <end position="78"/>
    </location>
</feature>
<dbReference type="Proteomes" id="UP001054837">
    <property type="component" value="Unassembled WGS sequence"/>
</dbReference>
<accession>A0AAV4T6S7</accession>
<evidence type="ECO:0000313" key="3">
    <source>
        <dbReference type="EMBL" id="GIY41006.1"/>
    </source>
</evidence>
<reference evidence="3 4" key="1">
    <citation type="submission" date="2021-06" db="EMBL/GenBank/DDBJ databases">
        <title>Caerostris darwini draft genome.</title>
        <authorList>
            <person name="Kono N."/>
            <person name="Arakawa K."/>
        </authorList>
    </citation>
    <scope>NUCLEOTIDE SEQUENCE [LARGE SCALE GENOMIC DNA]</scope>
</reference>
<name>A0AAV4T6S7_9ARAC</name>
<proteinExistence type="predicted"/>
<feature type="region of interest" description="Disordered" evidence="1">
    <location>
        <begin position="61"/>
        <end position="88"/>
    </location>
</feature>
<keyword evidence="4" id="KW-1185">Reference proteome</keyword>
<evidence type="ECO:0000256" key="1">
    <source>
        <dbReference type="SAM" id="MobiDB-lite"/>
    </source>
</evidence>
<sequence>MAACIKAATATCHLIGRPRLDRSRQADECGLTTSHSFLLHFTSSSRQQREECLSCHQVGFSSSGRGRGDDNTSKEKDGRHTHRHTMRDQNSCIQRKRFRISRAGPFFLLFFSLLMAVFKETDQNVKGFQRLCIEES</sequence>
<dbReference type="AlphaFoldDB" id="A0AAV4T6S7"/>
<feature type="transmembrane region" description="Helical" evidence="2">
    <location>
        <begin position="100"/>
        <end position="118"/>
    </location>
</feature>
<keyword evidence="2" id="KW-0472">Membrane</keyword>
<keyword evidence="2" id="KW-1133">Transmembrane helix</keyword>
<gene>
    <name evidence="3" type="ORF">CDAR_168631</name>
</gene>
<evidence type="ECO:0000313" key="4">
    <source>
        <dbReference type="Proteomes" id="UP001054837"/>
    </source>
</evidence>